<accession>A0A814RWP0</accession>
<evidence type="ECO:0000313" key="8">
    <source>
        <dbReference type="EMBL" id="CAF3903670.1"/>
    </source>
</evidence>
<comment type="subcellular location">
    <subcellularLocation>
        <location evidence="1">Membrane</location>
        <topology evidence="1">Multi-pass membrane protein</topology>
    </subcellularLocation>
</comment>
<proteinExistence type="inferred from homology"/>
<dbReference type="Proteomes" id="UP000681722">
    <property type="component" value="Unassembled WGS sequence"/>
</dbReference>
<comment type="caution">
    <text evidence="7">The sequence shown here is derived from an EMBL/GenBank/DDBJ whole genome shotgun (WGS) entry which is preliminary data.</text>
</comment>
<dbReference type="PANTHER" id="PTHR19444">
    <property type="entry name" value="UNC-93 RELATED"/>
    <property type="match status" value="1"/>
</dbReference>
<reference evidence="7" key="1">
    <citation type="submission" date="2021-02" db="EMBL/GenBank/DDBJ databases">
        <authorList>
            <person name="Nowell W R."/>
        </authorList>
    </citation>
    <scope>NUCLEOTIDE SEQUENCE</scope>
</reference>
<evidence type="ECO:0000256" key="3">
    <source>
        <dbReference type="ARBA" id="ARBA00022692"/>
    </source>
</evidence>
<protein>
    <recommendedName>
        <fullName evidence="10">UNC93-like protein</fullName>
    </recommendedName>
</protein>
<evidence type="ECO:0000313" key="9">
    <source>
        <dbReference type="Proteomes" id="UP000663829"/>
    </source>
</evidence>
<gene>
    <name evidence="7" type="ORF">GPM918_LOCUS20632</name>
    <name evidence="8" type="ORF">SRO942_LOCUS20629</name>
</gene>
<keyword evidence="4 6" id="KW-1133">Transmembrane helix</keyword>
<dbReference type="AlphaFoldDB" id="A0A814RWP0"/>
<dbReference type="Pfam" id="PF05978">
    <property type="entry name" value="UNC-93"/>
    <property type="match status" value="2"/>
</dbReference>
<feature type="transmembrane region" description="Helical" evidence="6">
    <location>
        <begin position="59"/>
        <end position="77"/>
    </location>
</feature>
<keyword evidence="5 6" id="KW-0472">Membrane</keyword>
<sequence length="354" mass="39820">MKAIAWENEFLLLLGYHNSVKLSKEGNIGFNSLAILYGTSAFAATFLPHPLTTIFGYKWTIFISQVCIVAHIGANIYPKPWLMYPTSAIAGVFKSALWTARSAYVTESSFLYAEYIGERGETVVNRHFGIFNALFQTSAGLKATIRDSSRHLLSTIKQMGKRNQLLLIPLSLYFGFNQAFLFGQYTQSFITCTLGVHFVGLVMIGFGVCDSIASFTVGYLEKYAGRLFCFIFAAIVNYSLLITMILWGPAESQTYVIFLIVAVWSLADAVWQTTGWAIYGTLFTKDDEAAFSNRALWEDTGYFIFFLYASTIVVRTSLILLLVYLTVSMICYGILELLEYNKRKVQPVREETVN</sequence>
<feature type="transmembrane region" description="Helical" evidence="6">
    <location>
        <begin position="227"/>
        <end position="249"/>
    </location>
</feature>
<organism evidence="7 9">
    <name type="scientific">Didymodactylos carnosus</name>
    <dbReference type="NCBI Taxonomy" id="1234261"/>
    <lineage>
        <taxon>Eukaryota</taxon>
        <taxon>Metazoa</taxon>
        <taxon>Spiralia</taxon>
        <taxon>Gnathifera</taxon>
        <taxon>Rotifera</taxon>
        <taxon>Eurotatoria</taxon>
        <taxon>Bdelloidea</taxon>
        <taxon>Philodinida</taxon>
        <taxon>Philodinidae</taxon>
        <taxon>Didymodactylos</taxon>
    </lineage>
</organism>
<comment type="similarity">
    <text evidence="2">Belongs to the unc-93 family.</text>
</comment>
<evidence type="ECO:0000256" key="4">
    <source>
        <dbReference type="ARBA" id="ARBA00022989"/>
    </source>
</evidence>
<dbReference type="InterPro" id="IPR036259">
    <property type="entry name" value="MFS_trans_sf"/>
</dbReference>
<keyword evidence="3 6" id="KW-0812">Transmembrane</keyword>
<dbReference type="GO" id="GO:0016020">
    <property type="term" value="C:membrane"/>
    <property type="evidence" value="ECO:0007669"/>
    <property type="project" value="UniProtKB-SubCell"/>
</dbReference>
<dbReference type="OrthoDB" id="78663at2759"/>
<feature type="transmembrane region" description="Helical" evidence="6">
    <location>
        <begin position="165"/>
        <end position="186"/>
    </location>
</feature>
<dbReference type="InterPro" id="IPR010291">
    <property type="entry name" value="Ion_channel_UNC-93"/>
</dbReference>
<dbReference type="SUPFAM" id="SSF103473">
    <property type="entry name" value="MFS general substrate transporter"/>
    <property type="match status" value="1"/>
</dbReference>
<evidence type="ECO:0000313" key="7">
    <source>
        <dbReference type="EMBL" id="CAF1139959.1"/>
    </source>
</evidence>
<evidence type="ECO:0000256" key="1">
    <source>
        <dbReference type="ARBA" id="ARBA00004141"/>
    </source>
</evidence>
<dbReference type="Proteomes" id="UP000663829">
    <property type="component" value="Unassembled WGS sequence"/>
</dbReference>
<feature type="transmembrane region" description="Helical" evidence="6">
    <location>
        <begin position="302"/>
        <end position="335"/>
    </location>
</feature>
<feature type="transmembrane region" description="Helical" evidence="6">
    <location>
        <begin position="198"/>
        <end position="220"/>
    </location>
</feature>
<name>A0A814RWP0_9BILA</name>
<evidence type="ECO:0000256" key="5">
    <source>
        <dbReference type="ARBA" id="ARBA00023136"/>
    </source>
</evidence>
<keyword evidence="9" id="KW-1185">Reference proteome</keyword>
<dbReference type="PANTHER" id="PTHR19444:SF13">
    <property type="entry name" value="PROTEIN UNC-93 HOMOLOG A"/>
    <property type="match status" value="1"/>
</dbReference>
<evidence type="ECO:0000256" key="2">
    <source>
        <dbReference type="ARBA" id="ARBA00009172"/>
    </source>
</evidence>
<dbReference type="InterPro" id="IPR051951">
    <property type="entry name" value="UNC-93_regulatory"/>
</dbReference>
<evidence type="ECO:0000256" key="6">
    <source>
        <dbReference type="SAM" id="Phobius"/>
    </source>
</evidence>
<dbReference type="EMBL" id="CAJOBC010006577">
    <property type="protein sequence ID" value="CAF3903670.1"/>
    <property type="molecule type" value="Genomic_DNA"/>
</dbReference>
<feature type="transmembrane region" description="Helical" evidence="6">
    <location>
        <begin position="28"/>
        <end position="47"/>
    </location>
</feature>
<evidence type="ECO:0008006" key="10">
    <source>
        <dbReference type="Google" id="ProtNLM"/>
    </source>
</evidence>
<dbReference type="EMBL" id="CAJNOQ010006577">
    <property type="protein sequence ID" value="CAF1139959.1"/>
    <property type="molecule type" value="Genomic_DNA"/>
</dbReference>